<feature type="domain" description="PH" evidence="1">
    <location>
        <begin position="1"/>
        <end position="44"/>
    </location>
</feature>
<dbReference type="PANTHER" id="PTHR10554">
    <property type="entry name" value="SYNTROPHIN"/>
    <property type="match status" value="1"/>
</dbReference>
<name>A0A212CEY5_CEREH</name>
<gene>
    <name evidence="2" type="ORF">Celaphus_00016242</name>
</gene>
<proteinExistence type="predicted"/>
<dbReference type="GO" id="GO:0016010">
    <property type="term" value="C:dystrophin-associated glycoprotein complex"/>
    <property type="evidence" value="ECO:0007669"/>
    <property type="project" value="TreeGrafter"/>
</dbReference>
<dbReference type="InterPro" id="IPR001849">
    <property type="entry name" value="PH_domain"/>
</dbReference>
<dbReference type="Proteomes" id="UP000242450">
    <property type="component" value="Chromosome 21"/>
</dbReference>
<dbReference type="EMBL" id="MKHE01000021">
    <property type="protein sequence ID" value="OWK04442.1"/>
    <property type="molecule type" value="Genomic_DNA"/>
</dbReference>
<dbReference type="InterPro" id="IPR015482">
    <property type="entry name" value="Syntrophin"/>
</dbReference>
<dbReference type="PANTHER" id="PTHR10554:SF2">
    <property type="entry name" value="GAMMA-1-SYNTROPHIN"/>
    <property type="match status" value="1"/>
</dbReference>
<comment type="caution">
    <text evidence="2">The sequence shown here is derived from an EMBL/GenBank/DDBJ whole genome shotgun (WGS) entry which is preliminary data.</text>
</comment>
<dbReference type="AlphaFoldDB" id="A0A212CEY5"/>
<dbReference type="PROSITE" id="PS50003">
    <property type="entry name" value="PH_DOMAIN"/>
    <property type="match status" value="1"/>
</dbReference>
<evidence type="ECO:0000313" key="3">
    <source>
        <dbReference type="Proteomes" id="UP000242450"/>
    </source>
</evidence>
<evidence type="ECO:0000259" key="1">
    <source>
        <dbReference type="PROSITE" id="PS50003"/>
    </source>
</evidence>
<feature type="non-terminal residue" evidence="2">
    <location>
        <position position="1"/>
    </location>
</feature>
<evidence type="ECO:0000313" key="2">
    <source>
        <dbReference type="EMBL" id="OWK04442.1"/>
    </source>
</evidence>
<accession>A0A212CEY5</accession>
<organism evidence="2 3">
    <name type="scientific">Cervus elaphus hippelaphus</name>
    <name type="common">European red deer</name>
    <dbReference type="NCBI Taxonomy" id="46360"/>
    <lineage>
        <taxon>Eukaryota</taxon>
        <taxon>Metazoa</taxon>
        <taxon>Chordata</taxon>
        <taxon>Craniata</taxon>
        <taxon>Vertebrata</taxon>
        <taxon>Euteleostomi</taxon>
        <taxon>Mammalia</taxon>
        <taxon>Eutheria</taxon>
        <taxon>Laurasiatheria</taxon>
        <taxon>Artiodactyla</taxon>
        <taxon>Ruminantia</taxon>
        <taxon>Pecora</taxon>
        <taxon>Cervidae</taxon>
        <taxon>Cervinae</taxon>
        <taxon>Cervus</taxon>
    </lineage>
</organism>
<reference evidence="2 3" key="1">
    <citation type="journal article" date="2018" name="Mol. Genet. Genomics">
        <title>The red deer Cervus elaphus genome CerEla1.0: sequencing, annotating, genes, and chromosomes.</title>
        <authorList>
            <person name="Bana N.A."/>
            <person name="Nyiri A."/>
            <person name="Nagy J."/>
            <person name="Frank K."/>
            <person name="Nagy T."/>
            <person name="Steger V."/>
            <person name="Schiller M."/>
            <person name="Lakatos P."/>
            <person name="Sugar L."/>
            <person name="Horn P."/>
            <person name="Barta E."/>
            <person name="Orosz L."/>
        </authorList>
    </citation>
    <scope>NUCLEOTIDE SEQUENCE [LARGE SCALE GENOMIC DNA]</scope>
    <source>
        <strain evidence="2">Hungarian</strain>
    </source>
</reference>
<sequence length="170" mass="19586">DSDLLDRRRHCFTVQSESGEDLYFSVELDSDLAQWERAFQTATFLEVERIQLYSTSLQIVYMGWCEMREQDPLQDRVYSPAFLALRGSCLYKFLAPPVTTWDWTRAEKTFSVYEIMCKILKCKTYACVLEGHLMGLTIDFSTGFICFDAATKVGYPISLSMRQASCAENN</sequence>
<protein>
    <recommendedName>
        <fullName evidence="1">PH domain-containing protein</fullName>
    </recommendedName>
</protein>
<dbReference type="OrthoDB" id="9975356at2759"/>
<keyword evidence="3" id="KW-1185">Reference proteome</keyword>
<dbReference type="GO" id="GO:0005198">
    <property type="term" value="F:structural molecule activity"/>
    <property type="evidence" value="ECO:0007669"/>
    <property type="project" value="InterPro"/>
</dbReference>